<evidence type="ECO:0000313" key="19">
    <source>
        <dbReference type="Proteomes" id="UP000450000"/>
    </source>
</evidence>
<dbReference type="InterPro" id="IPR015421">
    <property type="entry name" value="PyrdxlP-dep_Trfase_major"/>
</dbReference>
<evidence type="ECO:0000256" key="5">
    <source>
        <dbReference type="ARBA" id="ARBA00012876"/>
    </source>
</evidence>
<dbReference type="InterPro" id="IPR049704">
    <property type="entry name" value="Aminotrans_3_PPA_site"/>
</dbReference>
<evidence type="ECO:0000256" key="16">
    <source>
        <dbReference type="ARBA" id="ARBA00050054"/>
    </source>
</evidence>
<dbReference type="FunFam" id="3.40.640.10:FF:000013">
    <property type="entry name" value="4-aminobutyrate aminotransferase"/>
    <property type="match status" value="1"/>
</dbReference>
<dbReference type="Gene3D" id="3.90.1150.10">
    <property type="entry name" value="Aspartate Aminotransferase, domain 1"/>
    <property type="match status" value="1"/>
</dbReference>
<organism evidence="18 19">
    <name type="scientific">Streptomyces kaniharaensis</name>
    <dbReference type="NCBI Taxonomy" id="212423"/>
    <lineage>
        <taxon>Bacteria</taxon>
        <taxon>Bacillati</taxon>
        <taxon>Actinomycetota</taxon>
        <taxon>Actinomycetes</taxon>
        <taxon>Kitasatosporales</taxon>
        <taxon>Streptomycetaceae</taxon>
        <taxon>Streptomyces</taxon>
    </lineage>
</organism>
<dbReference type="FunFam" id="3.90.1150.10:FF:000022">
    <property type="entry name" value="4-aminobutyrate aminotransferase"/>
    <property type="match status" value="1"/>
</dbReference>
<dbReference type="EMBL" id="WBOF01000001">
    <property type="protein sequence ID" value="MQS12310.1"/>
    <property type="molecule type" value="Genomic_DNA"/>
</dbReference>
<evidence type="ECO:0000256" key="11">
    <source>
        <dbReference type="ARBA" id="ARBA00029760"/>
    </source>
</evidence>
<dbReference type="GO" id="GO:0042802">
    <property type="term" value="F:identical protein binding"/>
    <property type="evidence" value="ECO:0007669"/>
    <property type="project" value="TreeGrafter"/>
</dbReference>
<dbReference type="AlphaFoldDB" id="A0A6N7KLB4"/>
<dbReference type="InterPro" id="IPR015422">
    <property type="entry name" value="PyrdxlP-dep_Trfase_small"/>
</dbReference>
<sequence>MSAATPLPQERRLVTAIPGPKSQELQARKLGAVAAGVGTTLPVYVSRANGGVLEDVDGNSLIDFGSGIAVTNVGNSAEAVVAKASEQLAAFTHTCFMVTPYEGYVAVAEQLNELTPGNHEKRTALFNSGAEAVENAVKIARAYTKRTAVVVFDHGYHGRTNLTMGLTAKNMPYKQGFGPFAPEIYRVPVAYPYRWLTGAENCAAEAAAQAIDIINKQIGADNVAAIIIEPLQGEGGFIEPAKGFLPAIAEFAKANGIVFVADEIQTGFCRTGQWFACEDEDIVPDLITTAKGIAGGLPLAAVTGRAEIMDAAHAGGLGGTYGGNPVACAAALGAIETMKEQDLNGKAQRIGEIMLGRLRAMQEKFDIIGEVRGRGAMIAIELVKAGGKEPNAEATAAIAKACHAEGLVVLTAGTYGNVLRFLPPLVMPEHLLNEGLDILEGAFAAV</sequence>
<dbReference type="InterPro" id="IPR004632">
    <property type="entry name" value="4NH2But_aminotransferase_bac"/>
</dbReference>
<dbReference type="PROSITE" id="PS00600">
    <property type="entry name" value="AA_TRANSFER_CLASS_3"/>
    <property type="match status" value="1"/>
</dbReference>
<dbReference type="SUPFAM" id="SSF53383">
    <property type="entry name" value="PLP-dependent transferases"/>
    <property type="match status" value="1"/>
</dbReference>
<comment type="catalytic activity">
    <reaction evidence="1">
        <text>(S)-3-amino-2-methylpropanoate + 2-oxoglutarate = 2-methyl-3-oxopropanoate + L-glutamate</text>
        <dbReference type="Rhea" id="RHEA:13993"/>
        <dbReference type="ChEBI" id="CHEBI:16810"/>
        <dbReference type="ChEBI" id="CHEBI:29985"/>
        <dbReference type="ChEBI" id="CHEBI:57700"/>
        <dbReference type="ChEBI" id="CHEBI:58655"/>
        <dbReference type="EC" id="2.6.1.22"/>
    </reaction>
</comment>
<gene>
    <name evidence="18" type="primary">gabT</name>
    <name evidence="18" type="ORF">F7Q99_08385</name>
</gene>
<evidence type="ECO:0000256" key="15">
    <source>
        <dbReference type="ARBA" id="ARBA00048021"/>
    </source>
</evidence>
<dbReference type="OrthoDB" id="9801052at2"/>
<dbReference type="PANTHER" id="PTHR11986">
    <property type="entry name" value="AMINOTRANSFERASE CLASS III"/>
    <property type="match status" value="1"/>
</dbReference>
<comment type="cofactor">
    <cofactor evidence="2">
        <name>pyridoxal 5'-phosphate</name>
        <dbReference type="ChEBI" id="CHEBI:597326"/>
    </cofactor>
</comment>
<reference evidence="18 19" key="1">
    <citation type="submission" date="2019-09" db="EMBL/GenBank/DDBJ databases">
        <title>Genome Sequences of Streptomyces kaniharaensis ATCC 21070.</title>
        <authorList>
            <person name="Zhu W."/>
            <person name="De Crecy-Lagard V."/>
            <person name="Richards N.G."/>
        </authorList>
    </citation>
    <scope>NUCLEOTIDE SEQUENCE [LARGE SCALE GENOMIC DNA]</scope>
    <source>
        <strain evidence="18 19">SF-557</strain>
    </source>
</reference>
<evidence type="ECO:0000256" key="2">
    <source>
        <dbReference type="ARBA" id="ARBA00001933"/>
    </source>
</evidence>
<dbReference type="GO" id="GO:0034386">
    <property type="term" value="F:4-aminobutyrate:2-oxoglutarate transaminase activity"/>
    <property type="evidence" value="ECO:0007669"/>
    <property type="project" value="UniProtKB-EC"/>
</dbReference>
<dbReference type="GO" id="GO:0047298">
    <property type="term" value="F:(S)-3-amino-2-methylpropionate transaminase activity"/>
    <property type="evidence" value="ECO:0007669"/>
    <property type="project" value="UniProtKB-EC"/>
</dbReference>
<dbReference type="GO" id="GO:0030170">
    <property type="term" value="F:pyridoxal phosphate binding"/>
    <property type="evidence" value="ECO:0007669"/>
    <property type="project" value="InterPro"/>
</dbReference>
<evidence type="ECO:0000256" key="10">
    <source>
        <dbReference type="ARBA" id="ARBA00022898"/>
    </source>
</evidence>
<dbReference type="GO" id="GO:0047589">
    <property type="term" value="F:5-aminovalerate transaminase activity"/>
    <property type="evidence" value="ECO:0007669"/>
    <property type="project" value="UniProtKB-ARBA"/>
</dbReference>
<keyword evidence="8 18" id="KW-0032">Aminotransferase</keyword>
<evidence type="ECO:0000256" key="12">
    <source>
        <dbReference type="ARBA" id="ARBA00030204"/>
    </source>
</evidence>
<dbReference type="InterPro" id="IPR005814">
    <property type="entry name" value="Aminotrans_3"/>
</dbReference>
<evidence type="ECO:0000313" key="18">
    <source>
        <dbReference type="EMBL" id="MQS12310.1"/>
    </source>
</evidence>
<dbReference type="NCBIfam" id="NF004714">
    <property type="entry name" value="PRK06058.1"/>
    <property type="match status" value="1"/>
</dbReference>
<evidence type="ECO:0000256" key="4">
    <source>
        <dbReference type="ARBA" id="ARBA00008954"/>
    </source>
</evidence>
<dbReference type="GO" id="GO:0009448">
    <property type="term" value="P:gamma-aminobutyric acid metabolic process"/>
    <property type="evidence" value="ECO:0007669"/>
    <property type="project" value="InterPro"/>
</dbReference>
<dbReference type="EC" id="2.6.1.19" evidence="6"/>
<evidence type="ECO:0000256" key="9">
    <source>
        <dbReference type="ARBA" id="ARBA00022679"/>
    </source>
</evidence>
<evidence type="ECO:0000256" key="17">
    <source>
        <dbReference type="RuleBase" id="RU003560"/>
    </source>
</evidence>
<evidence type="ECO:0000256" key="8">
    <source>
        <dbReference type="ARBA" id="ARBA00022576"/>
    </source>
</evidence>
<dbReference type="PANTHER" id="PTHR11986:SF58">
    <property type="entry name" value="LEUCINE_METHIONINE RACEMASE"/>
    <property type="match status" value="1"/>
</dbReference>
<dbReference type="CDD" id="cd00610">
    <property type="entry name" value="OAT_like"/>
    <property type="match status" value="1"/>
</dbReference>
<comment type="similarity">
    <text evidence="4 17">Belongs to the class-III pyridoxal-phosphate-dependent aminotransferase family.</text>
</comment>
<dbReference type="Proteomes" id="UP000450000">
    <property type="component" value="Unassembled WGS sequence"/>
</dbReference>
<dbReference type="Gene3D" id="3.40.640.10">
    <property type="entry name" value="Type I PLP-dependent aspartate aminotransferase-like (Major domain)"/>
    <property type="match status" value="1"/>
</dbReference>
<dbReference type="RefSeq" id="WP_153460722.1">
    <property type="nucleotide sequence ID" value="NZ_WBOF01000001.1"/>
</dbReference>
<evidence type="ECO:0000256" key="7">
    <source>
        <dbReference type="ARBA" id="ARBA00018543"/>
    </source>
</evidence>
<evidence type="ECO:0000256" key="1">
    <source>
        <dbReference type="ARBA" id="ARBA00001750"/>
    </source>
</evidence>
<dbReference type="Pfam" id="PF00202">
    <property type="entry name" value="Aminotran_3"/>
    <property type="match status" value="1"/>
</dbReference>
<evidence type="ECO:0000256" key="13">
    <source>
        <dbReference type="ARBA" id="ARBA00030857"/>
    </source>
</evidence>
<dbReference type="EC" id="2.6.1.22" evidence="5"/>
<dbReference type="NCBIfam" id="TIGR00700">
    <property type="entry name" value="GABAtrnsam"/>
    <property type="match status" value="1"/>
</dbReference>
<name>A0A6N7KLB4_9ACTN</name>
<comment type="pathway">
    <text evidence="3">Amino-acid degradation; 4-aminobutanoate degradation.</text>
</comment>
<evidence type="ECO:0000256" key="3">
    <source>
        <dbReference type="ARBA" id="ARBA00005176"/>
    </source>
</evidence>
<keyword evidence="19" id="KW-1185">Reference proteome</keyword>
<dbReference type="PIRSF" id="PIRSF000521">
    <property type="entry name" value="Transaminase_4ab_Lys_Orn"/>
    <property type="match status" value="1"/>
</dbReference>
<keyword evidence="9 18" id="KW-0808">Transferase</keyword>
<keyword evidence="10 17" id="KW-0663">Pyridoxal phosphate</keyword>
<comment type="caution">
    <text evidence="18">The sequence shown here is derived from an EMBL/GenBank/DDBJ whole genome shotgun (WGS) entry which is preliminary data.</text>
</comment>
<evidence type="ECO:0000256" key="14">
    <source>
        <dbReference type="ARBA" id="ARBA00031787"/>
    </source>
</evidence>
<evidence type="ECO:0000256" key="6">
    <source>
        <dbReference type="ARBA" id="ARBA00012912"/>
    </source>
</evidence>
<protein>
    <recommendedName>
        <fullName evidence="7">4-aminobutyrate aminotransferase</fullName>
        <ecNumber evidence="6">2.6.1.19</ecNumber>
        <ecNumber evidence="5">2.6.1.22</ecNumber>
    </recommendedName>
    <alternativeName>
        <fullName evidence="13">(S)-3-amino-2-methylpropionate transaminase</fullName>
    </alternativeName>
    <alternativeName>
        <fullName evidence="14">GABA aminotransferase</fullName>
    </alternativeName>
    <alternativeName>
        <fullName evidence="12">Gamma-amino-N-butyrate transaminase</fullName>
    </alternativeName>
    <alternativeName>
        <fullName evidence="16">Glutamate:succinic semialdehyde transaminase</fullName>
    </alternativeName>
    <alternativeName>
        <fullName evidence="11">L-AIBAT</fullName>
    </alternativeName>
</protein>
<dbReference type="InterPro" id="IPR050103">
    <property type="entry name" value="Class-III_PLP-dep_AT"/>
</dbReference>
<accession>A0A6N7KLB4</accession>
<dbReference type="InterPro" id="IPR015424">
    <property type="entry name" value="PyrdxlP-dep_Trfase"/>
</dbReference>
<proteinExistence type="inferred from homology"/>
<comment type="catalytic activity">
    <reaction evidence="15">
        <text>4-aminobutanoate + 2-oxoglutarate = succinate semialdehyde + L-glutamate</text>
        <dbReference type="Rhea" id="RHEA:23352"/>
        <dbReference type="ChEBI" id="CHEBI:16810"/>
        <dbReference type="ChEBI" id="CHEBI:29985"/>
        <dbReference type="ChEBI" id="CHEBI:57706"/>
        <dbReference type="ChEBI" id="CHEBI:59888"/>
        <dbReference type="EC" id="2.6.1.19"/>
    </reaction>
</comment>